<evidence type="ECO:0000313" key="23">
    <source>
        <dbReference type="Proteomes" id="UP000322981"/>
    </source>
</evidence>
<keyword evidence="8" id="KW-1134">Transmembrane beta strand</keyword>
<keyword evidence="14 20" id="KW-0442">Lipid degradation</keyword>
<keyword evidence="11" id="KW-0732">Signal</keyword>
<dbReference type="Gene3D" id="2.40.230.10">
    <property type="entry name" value="Phospholipase A1"/>
    <property type="match status" value="1"/>
</dbReference>
<dbReference type="InterPro" id="IPR003187">
    <property type="entry name" value="PLipase_A1"/>
</dbReference>
<evidence type="ECO:0000256" key="11">
    <source>
        <dbReference type="ARBA" id="ARBA00022729"/>
    </source>
</evidence>
<dbReference type="GO" id="GO:0008970">
    <property type="term" value="F:phospholipase A1 activity"/>
    <property type="evidence" value="ECO:0007669"/>
    <property type="project" value="UniProtKB-EC"/>
</dbReference>
<keyword evidence="23" id="KW-1185">Reference proteome</keyword>
<dbReference type="EC" id="3.1.1.32" evidence="5 20"/>
<comment type="similarity">
    <text evidence="3 20">Belongs to the phospholipase A1 family.</text>
</comment>
<feature type="active site" description="Nucleophile" evidence="18">
    <location>
        <position position="254"/>
    </location>
</feature>
<feature type="binding site" description="in dimeric form" evidence="19">
    <location>
        <position position="216"/>
    </location>
    <ligand>
        <name>Ca(2+)</name>
        <dbReference type="ChEBI" id="CHEBI:29108"/>
        <label>1</label>
    </ligand>
</feature>
<dbReference type="GO" id="GO:0005509">
    <property type="term" value="F:calcium ion binding"/>
    <property type="evidence" value="ECO:0007669"/>
    <property type="project" value="TreeGrafter"/>
</dbReference>
<comment type="catalytic activity">
    <reaction evidence="1 20">
        <text>a 1,2-diacyl-sn-glycero-3-phosphocholine + H2O = a 2-acyl-sn-glycero-3-phosphocholine + a fatty acid + H(+)</text>
        <dbReference type="Rhea" id="RHEA:18689"/>
        <dbReference type="ChEBI" id="CHEBI:15377"/>
        <dbReference type="ChEBI" id="CHEBI:15378"/>
        <dbReference type="ChEBI" id="CHEBI:28868"/>
        <dbReference type="ChEBI" id="CHEBI:57643"/>
        <dbReference type="ChEBI" id="CHEBI:57875"/>
        <dbReference type="EC" id="3.1.1.32"/>
    </reaction>
</comment>
<dbReference type="EMBL" id="VWXX01000004">
    <property type="protein sequence ID" value="KAA6186764.1"/>
    <property type="molecule type" value="Genomic_DNA"/>
</dbReference>
<evidence type="ECO:0000256" key="10">
    <source>
        <dbReference type="ARBA" id="ARBA00022723"/>
    </source>
</evidence>
<keyword evidence="15 20" id="KW-0443">Lipid metabolism</keyword>
<evidence type="ECO:0000256" key="4">
    <source>
        <dbReference type="ARBA" id="ARBA00011702"/>
    </source>
</evidence>
<dbReference type="CDD" id="cd00541">
    <property type="entry name" value="OMPLA"/>
    <property type="match status" value="1"/>
</dbReference>
<evidence type="ECO:0000256" key="9">
    <source>
        <dbReference type="ARBA" id="ARBA00022692"/>
    </source>
</evidence>
<evidence type="ECO:0000256" key="5">
    <source>
        <dbReference type="ARBA" id="ARBA00013179"/>
    </source>
</evidence>
<protein>
    <recommendedName>
        <fullName evidence="7 20">Phospholipase A1</fullName>
        <ecNumber evidence="5 20">3.1.1.32</ecNumber>
        <ecNumber evidence="6 20">3.1.1.4</ecNumber>
    </recommendedName>
    <alternativeName>
        <fullName evidence="20">Phosphatidylcholine 1-acylhydrolase</fullName>
    </alternativeName>
</protein>
<dbReference type="Pfam" id="PF02253">
    <property type="entry name" value="PLA1"/>
    <property type="match status" value="1"/>
</dbReference>
<keyword evidence="10 19" id="KW-0479">Metal-binding</keyword>
<evidence type="ECO:0000256" key="21">
    <source>
        <dbReference type="SAM" id="MobiDB-lite"/>
    </source>
</evidence>
<evidence type="ECO:0000256" key="7">
    <source>
        <dbReference type="ARBA" id="ARBA00021726"/>
    </source>
</evidence>
<organism evidence="22 23">
    <name type="scientific">Thiohalocapsa marina</name>
    <dbReference type="NCBI Taxonomy" id="424902"/>
    <lineage>
        <taxon>Bacteria</taxon>
        <taxon>Pseudomonadati</taxon>
        <taxon>Pseudomonadota</taxon>
        <taxon>Gammaproteobacteria</taxon>
        <taxon>Chromatiales</taxon>
        <taxon>Chromatiaceae</taxon>
        <taxon>Thiohalocapsa</taxon>
    </lineage>
</organism>
<dbReference type="AlphaFoldDB" id="A0A5M8FQD1"/>
<feature type="compositionally biased region" description="Gly residues" evidence="21">
    <location>
        <begin position="96"/>
        <end position="110"/>
    </location>
</feature>
<comment type="subunit">
    <text evidence="4 20">Homodimer; dimerization is reversible, and the dimeric form is the active one.</text>
</comment>
<comment type="function">
    <text evidence="20">Hydrolysis of phosphatidylcholine with phospholipase A2 (EC 3.1.1.4) and phospholipase A1 (EC 3.1.1.32) activities.</text>
</comment>
<evidence type="ECO:0000256" key="17">
    <source>
        <dbReference type="ARBA" id="ARBA00023237"/>
    </source>
</evidence>
<evidence type="ECO:0000256" key="20">
    <source>
        <dbReference type="RuleBase" id="RU366027"/>
    </source>
</evidence>
<keyword evidence="12 20" id="KW-0378">Hydrolase</keyword>
<evidence type="ECO:0000256" key="2">
    <source>
        <dbReference type="ARBA" id="ARBA00001604"/>
    </source>
</evidence>
<keyword evidence="9" id="KW-0812">Transmembrane</keyword>
<dbReference type="EC" id="3.1.1.4" evidence="6 20"/>
<evidence type="ECO:0000313" key="22">
    <source>
        <dbReference type="EMBL" id="KAA6186764.1"/>
    </source>
</evidence>
<dbReference type="GO" id="GO:0004623">
    <property type="term" value="F:phospholipase A2 activity"/>
    <property type="evidence" value="ECO:0007669"/>
    <property type="project" value="UniProtKB-EC"/>
</dbReference>
<dbReference type="PANTHER" id="PTHR40457:SF1">
    <property type="entry name" value="PHOSPHOLIPASE A1"/>
    <property type="match status" value="1"/>
</dbReference>
<dbReference type="PANTHER" id="PTHR40457">
    <property type="entry name" value="PHOSPHOLIPASE A1"/>
    <property type="match status" value="1"/>
</dbReference>
<comment type="caution">
    <text evidence="22">The sequence shown here is derived from an EMBL/GenBank/DDBJ whole genome shotgun (WGS) entry which is preliminary data.</text>
</comment>
<comment type="cofactor">
    <cofactor evidence="20">
        <name>Ca(2+)</name>
        <dbReference type="ChEBI" id="CHEBI:29108"/>
    </cofactor>
    <text evidence="20">Binds 1 Ca(2+) ion per monomer. In the dimeric form the Ca(2+) is bound by different amino acids with binding of each Ca(2+) shared with ligands coming from each monomer. The Ca(2+) ion may have a role in catalysis.</text>
</comment>
<feature type="binding site" description="in dimeric form" evidence="19">
    <location>
        <position position="257"/>
    </location>
    <ligand>
        <name>Ca(2+)</name>
        <dbReference type="ChEBI" id="CHEBI:29108"/>
        <label>1</label>
    </ligand>
</feature>
<accession>A0A5M8FQD1</accession>
<evidence type="ECO:0000256" key="6">
    <source>
        <dbReference type="ARBA" id="ARBA00013278"/>
    </source>
</evidence>
<dbReference type="PRINTS" id="PR01486">
    <property type="entry name" value="PHPHLIPASEA1"/>
</dbReference>
<dbReference type="SUPFAM" id="SSF56931">
    <property type="entry name" value="Outer membrane phospholipase A (OMPLA)"/>
    <property type="match status" value="1"/>
</dbReference>
<evidence type="ECO:0000256" key="15">
    <source>
        <dbReference type="ARBA" id="ARBA00023098"/>
    </source>
</evidence>
<feature type="active site" description="Proton acceptor" evidence="18">
    <location>
        <position position="252"/>
    </location>
</feature>
<evidence type="ECO:0000256" key="18">
    <source>
        <dbReference type="PIRSR" id="PIRSR603187-1"/>
    </source>
</evidence>
<keyword evidence="13 19" id="KW-0106">Calcium</keyword>
<evidence type="ECO:0000256" key="8">
    <source>
        <dbReference type="ARBA" id="ARBA00022452"/>
    </source>
</evidence>
<dbReference type="GO" id="GO:0016042">
    <property type="term" value="P:lipid catabolic process"/>
    <property type="evidence" value="ECO:0007669"/>
    <property type="project" value="UniProtKB-KW"/>
</dbReference>
<feature type="binding site" description="in dimeric form" evidence="19">
    <location>
        <position position="297"/>
    </location>
    <ligand>
        <name>Ca(2+)</name>
        <dbReference type="ChEBI" id="CHEBI:29108"/>
        <label>1</label>
    </ligand>
</feature>
<comment type="subcellular location">
    <subcellularLocation>
        <location evidence="20">Cell outer membrane</location>
        <topology evidence="20">Multi-pass membrane protein</topology>
    </subcellularLocation>
    <text evidence="20">One of the very few enzymes located there.</text>
</comment>
<feature type="region of interest" description="Disordered" evidence="21">
    <location>
        <begin position="88"/>
        <end position="114"/>
    </location>
</feature>
<proteinExistence type="inferred from homology"/>
<evidence type="ECO:0000256" key="13">
    <source>
        <dbReference type="ARBA" id="ARBA00022837"/>
    </source>
</evidence>
<evidence type="ECO:0000256" key="16">
    <source>
        <dbReference type="ARBA" id="ARBA00023136"/>
    </source>
</evidence>
<dbReference type="Proteomes" id="UP000322981">
    <property type="component" value="Unassembled WGS sequence"/>
</dbReference>
<evidence type="ECO:0000256" key="19">
    <source>
        <dbReference type="PIRSR" id="PIRSR603187-2"/>
    </source>
</evidence>
<comment type="catalytic activity">
    <reaction evidence="2 20">
        <text>a 1,2-diacyl-sn-glycero-3-phosphocholine + H2O = a 1-acyl-sn-glycero-3-phosphocholine + a fatty acid + H(+)</text>
        <dbReference type="Rhea" id="RHEA:15801"/>
        <dbReference type="ChEBI" id="CHEBI:15377"/>
        <dbReference type="ChEBI" id="CHEBI:15378"/>
        <dbReference type="ChEBI" id="CHEBI:28868"/>
        <dbReference type="ChEBI" id="CHEBI:57643"/>
        <dbReference type="ChEBI" id="CHEBI:58168"/>
        <dbReference type="EC" id="3.1.1.4"/>
    </reaction>
</comment>
<evidence type="ECO:0000256" key="14">
    <source>
        <dbReference type="ARBA" id="ARBA00022963"/>
    </source>
</evidence>
<dbReference type="OrthoDB" id="188433at2"/>
<evidence type="ECO:0000256" key="12">
    <source>
        <dbReference type="ARBA" id="ARBA00022801"/>
    </source>
</evidence>
<evidence type="ECO:0000256" key="3">
    <source>
        <dbReference type="ARBA" id="ARBA00010525"/>
    </source>
</evidence>
<sequence>MFRVDPRNPFFRRSNPQGRWLGLGLATVLVAGPVGSASAAAVSLAECAAIGGDQARLACYDRLSGHQPVAAARADSVASEAMEAPVAASAAPPQGQYGGQYGTQNGGQAGGPTVAASEPSLLDRAWGFDPDSERYKIALYQPNYLLFANYTDNINAAPFQKVFTALSGEEEDLDSVEARFQISFKFRMWASEDHRWGIWAAYTQTSMWQVYNDDISSPFRDTNYMPELMLSFRPGLSFAGFDWNLLNVGYAHQSNGRSDPISRSWDRLIASIGIERGNFALVLRPWVRIDDEDSDDDNPDITDYMGYGDITAYYKWRGHSFSLMGRGNPDTGKGTAELTWMTPKLVGPVRLYVRGTSGYGDTMIDYNWRQNTVGIGVALNDAL</sequence>
<dbReference type="InterPro" id="IPR036541">
    <property type="entry name" value="PLipase_A1_sf"/>
</dbReference>
<gene>
    <name evidence="22" type="ORF">F2Q65_04635</name>
</gene>
<keyword evidence="16" id="KW-0472">Membrane</keyword>
<feature type="binding site" description="in dimeric form" evidence="19">
    <location>
        <position position="262"/>
    </location>
    <ligand>
        <name>Ca(2+)</name>
        <dbReference type="ChEBI" id="CHEBI:29108"/>
        <label>1</label>
    </ligand>
</feature>
<dbReference type="GO" id="GO:0009279">
    <property type="term" value="C:cell outer membrane"/>
    <property type="evidence" value="ECO:0007669"/>
    <property type="project" value="UniProtKB-SubCell"/>
</dbReference>
<reference evidence="22 23" key="1">
    <citation type="submission" date="2019-09" db="EMBL/GenBank/DDBJ databases">
        <title>Whole-genome sequence of the purple sulfur bacterium Thiohalocapsa marina DSM 19078.</title>
        <authorList>
            <person name="Kyndt J.A."/>
            <person name="Meyer T.E."/>
        </authorList>
    </citation>
    <scope>NUCLEOTIDE SEQUENCE [LARGE SCALE GENOMIC DNA]</scope>
    <source>
        <strain evidence="22 23">DSM 19078</strain>
    </source>
</reference>
<keyword evidence="17 20" id="KW-0998">Cell outer membrane</keyword>
<name>A0A5M8FQD1_9GAMM</name>
<evidence type="ECO:0000256" key="1">
    <source>
        <dbReference type="ARBA" id="ARBA00000111"/>
    </source>
</evidence>